<keyword evidence="8" id="KW-1185">Reference proteome</keyword>
<dbReference type="Pfam" id="PF13855">
    <property type="entry name" value="LRR_8"/>
    <property type="match status" value="1"/>
</dbReference>
<evidence type="ECO:0000313" key="7">
    <source>
        <dbReference type="EMBL" id="CAK8694901.1"/>
    </source>
</evidence>
<evidence type="ECO:0000256" key="1">
    <source>
        <dbReference type="ARBA" id="ARBA00004138"/>
    </source>
</evidence>
<keyword evidence="5" id="KW-0966">Cell projection</keyword>
<dbReference type="SUPFAM" id="SSF52058">
    <property type="entry name" value="L domain-like"/>
    <property type="match status" value="1"/>
</dbReference>
<dbReference type="PANTHER" id="PTHR45973">
    <property type="entry name" value="PROTEIN PHOSPHATASE 1 REGULATORY SUBUNIT SDS22-RELATED"/>
    <property type="match status" value="1"/>
</dbReference>
<proteinExistence type="predicted"/>
<dbReference type="InterPro" id="IPR032675">
    <property type="entry name" value="LRR_dom_sf"/>
</dbReference>
<evidence type="ECO:0000256" key="5">
    <source>
        <dbReference type="ARBA" id="ARBA00023273"/>
    </source>
</evidence>
<evidence type="ECO:0000256" key="4">
    <source>
        <dbReference type="ARBA" id="ARBA00023069"/>
    </source>
</evidence>
<keyword evidence="2" id="KW-0433">Leucine-rich repeat</keyword>
<name>A0ABP0GT38_CLALP</name>
<reference evidence="7 8" key="1">
    <citation type="submission" date="2024-02" db="EMBL/GenBank/DDBJ databases">
        <authorList>
            <person name="Daric V."/>
            <person name="Darras S."/>
        </authorList>
    </citation>
    <scope>NUCLEOTIDE SEQUENCE [LARGE SCALE GENOMIC DNA]</scope>
</reference>
<sequence length="435" mass="48993">MKRLTKSFIAGRCTELVGIPLSWCVKNVENKDFFILDLRLSLLENMEKQVTYVFDEIFRNSLLKLNKQLNYLEDCENKLVLEKPELILKIDLSLNQLTTVKMSDFAPFIEVRCLDLSLNCIESFSGIIACPKLTAVYLSYNNIHQLPKNALEHCHNLQILDLRSNQLTDLTALPPLPNLKELNVSFNALMTLDGLHVLPILQEIHAENNRINNIVGISACTKLRHVHLSNNCLDLVKDLAEVLKHLIELVQVDLNGNSVSDDPLLLKSLKCSSLVIVNGKSVKTAKEKFAGVGGMSPPAYNDEDRQKLKEAVREAMEENLQNKQLKHDASLHFLHTKLLSLLAEMDTYKEKLQTDTEAWCSYIDTISPEEVEALSMDKIRNFALKTDGLYVVSNGKKLVQHNEGPSKQKNKFHAALRDPKDVLKAAAGVLSQSTE</sequence>
<dbReference type="Gene3D" id="3.80.10.10">
    <property type="entry name" value="Ribonuclease Inhibitor"/>
    <property type="match status" value="2"/>
</dbReference>
<comment type="caution">
    <text evidence="7">The sequence shown here is derived from an EMBL/GenBank/DDBJ whole genome shotgun (WGS) entry which is preliminary data.</text>
</comment>
<dbReference type="Proteomes" id="UP001642483">
    <property type="component" value="Unassembled WGS sequence"/>
</dbReference>
<dbReference type="InterPro" id="IPR050576">
    <property type="entry name" value="Cilia_flagella_integrity"/>
</dbReference>
<evidence type="ECO:0000256" key="3">
    <source>
        <dbReference type="ARBA" id="ARBA00022737"/>
    </source>
</evidence>
<comment type="subcellular location">
    <subcellularLocation>
        <location evidence="1">Cell projection</location>
        <location evidence="1">Cilium</location>
    </subcellularLocation>
</comment>
<evidence type="ECO:0000313" key="8">
    <source>
        <dbReference type="Proteomes" id="UP001642483"/>
    </source>
</evidence>
<accession>A0ABP0GT38</accession>
<organism evidence="7 8">
    <name type="scientific">Clavelina lepadiformis</name>
    <name type="common">Light-bulb sea squirt</name>
    <name type="synonym">Ascidia lepadiformis</name>
    <dbReference type="NCBI Taxonomy" id="159417"/>
    <lineage>
        <taxon>Eukaryota</taxon>
        <taxon>Metazoa</taxon>
        <taxon>Chordata</taxon>
        <taxon>Tunicata</taxon>
        <taxon>Ascidiacea</taxon>
        <taxon>Aplousobranchia</taxon>
        <taxon>Clavelinidae</taxon>
        <taxon>Clavelina</taxon>
    </lineage>
</organism>
<dbReference type="PANTHER" id="PTHR45973:SF9">
    <property type="entry name" value="LEUCINE-RICH REPEAT-CONTAINING PROTEIN 46"/>
    <property type="match status" value="1"/>
</dbReference>
<gene>
    <name evidence="7" type="ORF">CVLEPA_LOCUS28228</name>
</gene>
<keyword evidence="3" id="KW-0677">Repeat</keyword>
<dbReference type="PROSITE" id="PS51450">
    <property type="entry name" value="LRR"/>
    <property type="match status" value="2"/>
</dbReference>
<dbReference type="EMBL" id="CAWYQH010000141">
    <property type="protein sequence ID" value="CAK8694901.1"/>
    <property type="molecule type" value="Genomic_DNA"/>
</dbReference>
<feature type="coiled-coil region" evidence="6">
    <location>
        <begin position="301"/>
        <end position="328"/>
    </location>
</feature>
<protein>
    <submittedName>
        <fullName evidence="7">Uncharacterized protein</fullName>
    </submittedName>
</protein>
<keyword evidence="4" id="KW-0969">Cilium</keyword>
<evidence type="ECO:0000256" key="2">
    <source>
        <dbReference type="ARBA" id="ARBA00022614"/>
    </source>
</evidence>
<dbReference type="InterPro" id="IPR001611">
    <property type="entry name" value="Leu-rich_rpt"/>
</dbReference>
<keyword evidence="6" id="KW-0175">Coiled coil</keyword>
<evidence type="ECO:0000256" key="6">
    <source>
        <dbReference type="SAM" id="Coils"/>
    </source>
</evidence>